<dbReference type="InParanoid" id="A0A0G4FDG7"/>
<evidence type="ECO:0000256" key="1">
    <source>
        <dbReference type="SAM" id="Coils"/>
    </source>
</evidence>
<dbReference type="PANTHER" id="PTHR48125">
    <property type="entry name" value="LP07818P1"/>
    <property type="match status" value="1"/>
</dbReference>
<evidence type="ECO:0000256" key="2">
    <source>
        <dbReference type="SAM" id="MobiDB-lite"/>
    </source>
</evidence>
<feature type="compositionally biased region" description="Low complexity" evidence="2">
    <location>
        <begin position="573"/>
        <end position="584"/>
    </location>
</feature>
<feature type="compositionally biased region" description="Basic residues" evidence="2">
    <location>
        <begin position="862"/>
        <end position="876"/>
    </location>
</feature>
<feature type="coiled-coil region" evidence="1">
    <location>
        <begin position="11"/>
        <end position="52"/>
    </location>
</feature>
<gene>
    <name evidence="3" type="ORF">Vbra_5771</name>
</gene>
<evidence type="ECO:0000313" key="3">
    <source>
        <dbReference type="EMBL" id="CEM11253.1"/>
    </source>
</evidence>
<feature type="compositionally biased region" description="Gly residues" evidence="2">
    <location>
        <begin position="610"/>
        <end position="619"/>
    </location>
</feature>
<dbReference type="VEuPathDB" id="CryptoDB:Vbra_5771"/>
<dbReference type="STRING" id="1169540.A0A0G4FDG7"/>
<accession>A0A0G4FDG7</accession>
<dbReference type="OMA" id="CKCEALA"/>
<feature type="coiled-coil region" evidence="1">
    <location>
        <begin position="315"/>
        <end position="504"/>
    </location>
</feature>
<feature type="region of interest" description="Disordered" evidence="2">
    <location>
        <begin position="694"/>
        <end position="921"/>
    </location>
</feature>
<name>A0A0G4FDG7_VITBC</name>
<organism evidence="3 4">
    <name type="scientific">Vitrella brassicaformis (strain CCMP3155)</name>
    <dbReference type="NCBI Taxonomy" id="1169540"/>
    <lineage>
        <taxon>Eukaryota</taxon>
        <taxon>Sar</taxon>
        <taxon>Alveolata</taxon>
        <taxon>Colpodellida</taxon>
        <taxon>Vitrellaceae</taxon>
        <taxon>Vitrella</taxon>
    </lineage>
</organism>
<protein>
    <submittedName>
        <fullName evidence="3">Uncharacterized protein</fullName>
    </submittedName>
</protein>
<feature type="compositionally biased region" description="Pro residues" evidence="2">
    <location>
        <begin position="256"/>
        <end position="267"/>
    </location>
</feature>
<feature type="compositionally biased region" description="Basic and acidic residues" evidence="2">
    <location>
        <begin position="99"/>
        <end position="122"/>
    </location>
</feature>
<feature type="region of interest" description="Disordered" evidence="2">
    <location>
        <begin position="203"/>
        <end position="276"/>
    </location>
</feature>
<dbReference type="Proteomes" id="UP000041254">
    <property type="component" value="Unassembled WGS sequence"/>
</dbReference>
<dbReference type="PANTHER" id="PTHR48125:SF10">
    <property type="entry name" value="OS12G0136300 PROTEIN"/>
    <property type="match status" value="1"/>
</dbReference>
<feature type="compositionally biased region" description="Low complexity" evidence="2">
    <location>
        <begin position="726"/>
        <end position="740"/>
    </location>
</feature>
<sequence>MDLEREIAASVHAVERERDRHRVESDALKREVEALQRSNQTLELELAKARHDNLIPKPHTALAHRPIPSPLNERPPALPPATVTAMDTAFPGPAPASGSDRDREKVGDVDSEERAKLKERISELSSRVEGLGGAKGGASPYDSEFLDGGRGGYSSAAPHGPSSSSSSRLYGGVGVGAGGDDGGMGARVSGGYGFRLPSARAGAADDLLPPLPGRTAADEGARTATLAHTDPIHDTHPPVPPYTSGATLRPTSVPSPTSPPGAHPPHPAAGAGAGMSGVVGVGQGALEAGGPARSRRLADEVAELSELLHESKRMIEAEADRQQLCRERMAQAEREALVAGEEANRARIENETLNAEITLLREEVERERTFKETKEELLREARRQRDQVETDLLCKCEALAAERDQLRCELESAHRELEALKSGLRYAEQEKTQLTSQHALTKQHLEGRLKEAEEKKIELEIELDRCRRALMDREQDSDTARQKLMYVTREKERLDTQLKDLSREIARNDPDAAAKAATAKAEETIRCLQDRVAYLTHQLEAERSKTAKKGLIGGTRADTQHHPHPHPPPASAPAPNASFPSPQSGARVRCPSAPPRHTGAAPHSRRGATRGVGGGGGAGHTAVRRTPRAAAEREDWRVKLGRARPGGGETCGVAERLRELEHKYQRERERNALLSKKLGESLELVHGRLRETRQHIPKPQPHGQPTPTPPPAPPAPPPDTGDDEQTQQQQQQPAAGQTTGHYVPAVDVGGYVGPEVSECGRGGRIGEGVPYPPSMESPSRLMMQGVPASGLSYATAILPDEELSAAPTPTPPPSNTDLTKPPPTKRKTTKPAAAGGQSGRQARDLPRADPSPVCALPMRPTAHPHSHSHQSKRASRGRGQSEPKRAPFATVMGARVRSSGFSRPPSPVPTGGRGGGPRKRP</sequence>
<reference evidence="3 4" key="1">
    <citation type="submission" date="2014-11" db="EMBL/GenBank/DDBJ databases">
        <authorList>
            <person name="Zhu J."/>
            <person name="Qi W."/>
            <person name="Song R."/>
        </authorList>
    </citation>
    <scope>NUCLEOTIDE SEQUENCE [LARGE SCALE GENOMIC DNA]</scope>
</reference>
<feature type="region of interest" description="Disordered" evidence="2">
    <location>
        <begin position="60"/>
        <end position="178"/>
    </location>
</feature>
<keyword evidence="4" id="KW-1185">Reference proteome</keyword>
<dbReference type="EMBL" id="CDMY01000412">
    <property type="protein sequence ID" value="CEM11253.1"/>
    <property type="molecule type" value="Genomic_DNA"/>
</dbReference>
<feature type="compositionally biased region" description="Pro residues" evidence="2">
    <location>
        <begin position="698"/>
        <end position="719"/>
    </location>
</feature>
<proteinExistence type="predicted"/>
<keyword evidence="1" id="KW-0175">Coiled coil</keyword>
<dbReference type="AlphaFoldDB" id="A0A0G4FDG7"/>
<evidence type="ECO:0000313" key="4">
    <source>
        <dbReference type="Proteomes" id="UP000041254"/>
    </source>
</evidence>
<feature type="region of interest" description="Disordered" evidence="2">
    <location>
        <begin position="554"/>
        <end position="650"/>
    </location>
</feature>
<feature type="compositionally biased region" description="Low complexity" evidence="2">
    <location>
        <begin position="153"/>
        <end position="170"/>
    </location>
</feature>